<comment type="caution">
    <text evidence="3">The sequence shown here is derived from an EMBL/GenBank/DDBJ whole genome shotgun (WGS) entry which is preliminary data.</text>
</comment>
<reference evidence="3 4" key="1">
    <citation type="submission" date="2024-05" db="EMBL/GenBank/DDBJ databases">
        <authorList>
            <person name="Liu Q."/>
            <person name="Xin Y.-H."/>
        </authorList>
    </citation>
    <scope>NUCLEOTIDE SEQUENCE [LARGE SCALE GENOMIC DNA]</scope>
    <source>
        <strain evidence="3 4">CGMCC 1.15349</strain>
    </source>
</reference>
<accession>A0ABU9XSY5</accession>
<dbReference type="Pfam" id="PF03795">
    <property type="entry name" value="YCII"/>
    <property type="match status" value="1"/>
</dbReference>
<dbReference type="InterPro" id="IPR011008">
    <property type="entry name" value="Dimeric_a/b-barrel"/>
</dbReference>
<dbReference type="Gene3D" id="3.30.70.1060">
    <property type="entry name" value="Dimeric alpha+beta barrel"/>
    <property type="match status" value="1"/>
</dbReference>
<dbReference type="Proteomes" id="UP001404104">
    <property type="component" value="Unassembled WGS sequence"/>
</dbReference>
<proteinExistence type="inferred from homology"/>
<dbReference type="RefSeq" id="WP_345863425.1">
    <property type="nucleotide sequence ID" value="NZ_JBDIMF010000001.1"/>
</dbReference>
<gene>
    <name evidence="3" type="ORF">ABC969_05130</name>
</gene>
<feature type="domain" description="YCII-related" evidence="2">
    <location>
        <begin position="21"/>
        <end position="89"/>
    </location>
</feature>
<protein>
    <submittedName>
        <fullName evidence="3">YciI family protein</fullName>
    </submittedName>
</protein>
<dbReference type="SUPFAM" id="SSF54909">
    <property type="entry name" value="Dimeric alpha+beta barrel"/>
    <property type="match status" value="1"/>
</dbReference>
<evidence type="ECO:0000259" key="2">
    <source>
        <dbReference type="Pfam" id="PF03795"/>
    </source>
</evidence>
<name>A0ABU9XSY5_9SPHN</name>
<organism evidence="3 4">
    <name type="scientific">Sphingomonas qilianensis</name>
    <dbReference type="NCBI Taxonomy" id="1736690"/>
    <lineage>
        <taxon>Bacteria</taxon>
        <taxon>Pseudomonadati</taxon>
        <taxon>Pseudomonadota</taxon>
        <taxon>Alphaproteobacteria</taxon>
        <taxon>Sphingomonadales</taxon>
        <taxon>Sphingomonadaceae</taxon>
        <taxon>Sphingomonas</taxon>
    </lineage>
</organism>
<evidence type="ECO:0000313" key="3">
    <source>
        <dbReference type="EMBL" id="MEN2785801.1"/>
    </source>
</evidence>
<evidence type="ECO:0000313" key="4">
    <source>
        <dbReference type="Proteomes" id="UP001404104"/>
    </source>
</evidence>
<dbReference type="PANTHER" id="PTHR37828:SF1">
    <property type="entry name" value="YCII-RELATED DOMAIN-CONTAINING PROTEIN"/>
    <property type="match status" value="1"/>
</dbReference>
<keyword evidence="4" id="KW-1185">Reference proteome</keyword>
<comment type="similarity">
    <text evidence="1">Belongs to the YciI family.</text>
</comment>
<sequence length="103" mass="10556">MAKHRAAGPLCLILLDYVAPLAEVDAQMAAHVAWLERGFDASVFLIAGRQDPRVGGVIVARGALAEAEALAASDPFVTSGVATARVIAFNASFAAPEIAALLA</sequence>
<dbReference type="PANTHER" id="PTHR37828">
    <property type="entry name" value="GSR2449 PROTEIN"/>
    <property type="match status" value="1"/>
</dbReference>
<dbReference type="InterPro" id="IPR005545">
    <property type="entry name" value="YCII"/>
</dbReference>
<evidence type="ECO:0000256" key="1">
    <source>
        <dbReference type="ARBA" id="ARBA00007689"/>
    </source>
</evidence>
<dbReference type="EMBL" id="JBDIMF010000001">
    <property type="protein sequence ID" value="MEN2785801.1"/>
    <property type="molecule type" value="Genomic_DNA"/>
</dbReference>